<dbReference type="Ensembl" id="ENSHCOT00000012535.1">
    <property type="protein sequence ID" value="ENSHCOP00000017927.1"/>
    <property type="gene ID" value="ENSHCOG00000002102.1"/>
</dbReference>
<dbReference type="InterPro" id="IPR000436">
    <property type="entry name" value="Sushi_SCR_CCP_dom"/>
</dbReference>
<reference evidence="4" key="2">
    <citation type="submission" date="2025-09" db="UniProtKB">
        <authorList>
            <consortium name="Ensembl"/>
        </authorList>
    </citation>
    <scope>IDENTIFICATION</scope>
</reference>
<keyword evidence="2" id="KW-0768">Sushi</keyword>
<sequence length="145" mass="15895">QELRRDPCGDSSCCWLGYKSLCRNCGKPDVDFNGMVSGDDWWVGAVLRYSCRPGFLLVGNATRTCQANGLWTPKPSCLGMCKKGSIEISERELNGTCNATCASKSYSGPPKQGCTQIHNCKKKETGWKRFFAQCVPCICDCALSC</sequence>
<dbReference type="CDD" id="cd00033">
    <property type="entry name" value="CCP"/>
    <property type="match status" value="1"/>
</dbReference>
<dbReference type="PROSITE" id="PS50923">
    <property type="entry name" value="SUSHI"/>
    <property type="match status" value="1"/>
</dbReference>
<evidence type="ECO:0000259" key="3">
    <source>
        <dbReference type="PROSITE" id="PS50923"/>
    </source>
</evidence>
<dbReference type="Gene3D" id="2.10.70.10">
    <property type="entry name" value="Complement Module, domain 1"/>
    <property type="match status" value="1"/>
</dbReference>
<evidence type="ECO:0000313" key="5">
    <source>
        <dbReference type="Proteomes" id="UP000264820"/>
    </source>
</evidence>
<evidence type="ECO:0000256" key="2">
    <source>
        <dbReference type="PROSITE-ProRule" id="PRU00302"/>
    </source>
</evidence>
<feature type="domain" description="Sushi" evidence="3">
    <location>
        <begin position="23"/>
        <end position="79"/>
    </location>
</feature>
<dbReference type="GeneTree" id="ENSGT00660000097129"/>
<comment type="caution">
    <text evidence="2">Lacks conserved residue(s) required for the propagation of feature annotation.</text>
</comment>
<protein>
    <submittedName>
        <fullName evidence="4">Si:ch211-117m20.4</fullName>
    </submittedName>
</protein>
<dbReference type="AlphaFoldDB" id="A0A3Q2YW96"/>
<dbReference type="OMA" id="QCVPCIC"/>
<dbReference type="Pfam" id="PF00084">
    <property type="entry name" value="Sushi"/>
    <property type="match status" value="1"/>
</dbReference>
<proteinExistence type="predicted"/>
<organism evidence="4 5">
    <name type="scientific">Hippocampus comes</name>
    <name type="common">Tiger tail seahorse</name>
    <dbReference type="NCBI Taxonomy" id="109280"/>
    <lineage>
        <taxon>Eukaryota</taxon>
        <taxon>Metazoa</taxon>
        <taxon>Chordata</taxon>
        <taxon>Craniata</taxon>
        <taxon>Vertebrata</taxon>
        <taxon>Euteleostomi</taxon>
        <taxon>Actinopterygii</taxon>
        <taxon>Neopterygii</taxon>
        <taxon>Teleostei</taxon>
        <taxon>Neoteleostei</taxon>
        <taxon>Acanthomorphata</taxon>
        <taxon>Syngnathiaria</taxon>
        <taxon>Syngnathiformes</taxon>
        <taxon>Syngnathoidei</taxon>
        <taxon>Syngnathidae</taxon>
        <taxon>Hippocampus</taxon>
    </lineage>
</organism>
<dbReference type="InterPro" id="IPR035976">
    <property type="entry name" value="Sushi/SCR/CCP_sf"/>
</dbReference>
<evidence type="ECO:0000313" key="4">
    <source>
        <dbReference type="Ensembl" id="ENSHCOP00000017927.1"/>
    </source>
</evidence>
<accession>A0A3Q2YW96</accession>
<evidence type="ECO:0000256" key="1">
    <source>
        <dbReference type="ARBA" id="ARBA00023157"/>
    </source>
</evidence>
<keyword evidence="5" id="KW-1185">Reference proteome</keyword>
<name>A0A3Q2YW96_HIPCM</name>
<dbReference type="SUPFAM" id="SSF57535">
    <property type="entry name" value="Complement control module/SCR domain"/>
    <property type="match status" value="1"/>
</dbReference>
<reference evidence="4" key="1">
    <citation type="submission" date="2025-08" db="UniProtKB">
        <authorList>
            <consortium name="Ensembl"/>
        </authorList>
    </citation>
    <scope>IDENTIFICATION</scope>
</reference>
<dbReference type="SMART" id="SM00032">
    <property type="entry name" value="CCP"/>
    <property type="match status" value="1"/>
</dbReference>
<keyword evidence="1" id="KW-1015">Disulfide bond</keyword>
<dbReference type="Proteomes" id="UP000264820">
    <property type="component" value="Unplaced"/>
</dbReference>